<dbReference type="EMBL" id="CP116942">
    <property type="protein sequence ID" value="WCO67244.1"/>
    <property type="molecule type" value="Genomic_DNA"/>
</dbReference>
<keyword evidence="3" id="KW-1185">Reference proteome</keyword>
<name>A0AAE9YA75_9ACTN</name>
<evidence type="ECO:0000313" key="2">
    <source>
        <dbReference type="EMBL" id="WCO67244.1"/>
    </source>
</evidence>
<reference evidence="2" key="1">
    <citation type="submission" date="2023-01" db="EMBL/GenBank/DDBJ databases">
        <title>The diversity of Class Acidimicrobiia in South China Sea sediment environments and the proposal of Iamia marina sp. nov., a novel species of the genus Iamia.</title>
        <authorList>
            <person name="He Y."/>
            <person name="Tian X."/>
        </authorList>
    </citation>
    <scope>NUCLEOTIDE SEQUENCE</scope>
    <source>
        <strain evidence="2">DSM 19957</strain>
    </source>
</reference>
<evidence type="ECO:0000313" key="3">
    <source>
        <dbReference type="Proteomes" id="UP001216390"/>
    </source>
</evidence>
<dbReference type="RefSeq" id="WP_272736766.1">
    <property type="nucleotide sequence ID" value="NZ_CP116942.1"/>
</dbReference>
<accession>A0AAE9YA75</accession>
<protein>
    <submittedName>
        <fullName evidence="2">Uncharacterized protein</fullName>
    </submittedName>
</protein>
<proteinExistence type="predicted"/>
<dbReference type="Proteomes" id="UP001216390">
    <property type="component" value="Chromosome"/>
</dbReference>
<feature type="region of interest" description="Disordered" evidence="1">
    <location>
        <begin position="65"/>
        <end position="88"/>
    </location>
</feature>
<sequence length="101" mass="10926">MEYANTRGTTLSLIGLHDAGICQDSNGGRHSSGPLLSRIIKSEEERPRGGRNVLHSPTVAFTGEEQEGQNQLEAWLGGPPSAPPHELGENWPLLRIDLACE</sequence>
<dbReference type="AlphaFoldDB" id="A0AAE9YA75"/>
<dbReference type="KEGG" id="ima:PO878_00720"/>
<evidence type="ECO:0000256" key="1">
    <source>
        <dbReference type="SAM" id="MobiDB-lite"/>
    </source>
</evidence>
<organism evidence="2 3">
    <name type="scientific">Iamia majanohamensis</name>
    <dbReference type="NCBI Taxonomy" id="467976"/>
    <lineage>
        <taxon>Bacteria</taxon>
        <taxon>Bacillati</taxon>
        <taxon>Actinomycetota</taxon>
        <taxon>Acidimicrobiia</taxon>
        <taxon>Acidimicrobiales</taxon>
        <taxon>Iamiaceae</taxon>
        <taxon>Iamia</taxon>
    </lineage>
</organism>
<gene>
    <name evidence="2" type="ORF">PO878_00720</name>
</gene>